<comment type="similarity">
    <text evidence="1">Belongs to the UPF0065 (bug) family.</text>
</comment>
<dbReference type="RefSeq" id="WP_066414799.1">
    <property type="nucleotide sequence ID" value="NZ_FKBS01000017.1"/>
</dbReference>
<name>A0A157Q2Q8_9BORD</name>
<dbReference type="InterPro" id="IPR042100">
    <property type="entry name" value="Bug_dom1"/>
</dbReference>
<dbReference type="PANTHER" id="PTHR42928">
    <property type="entry name" value="TRICARBOXYLATE-BINDING PROTEIN"/>
    <property type="match status" value="1"/>
</dbReference>
<feature type="signal peptide" evidence="2">
    <location>
        <begin position="1"/>
        <end position="26"/>
    </location>
</feature>
<dbReference type="Pfam" id="PF03401">
    <property type="entry name" value="TctC"/>
    <property type="match status" value="1"/>
</dbReference>
<dbReference type="EMBL" id="FKBS01000017">
    <property type="protein sequence ID" value="SAI39856.1"/>
    <property type="molecule type" value="Genomic_DNA"/>
</dbReference>
<feature type="chain" id="PRO_5007615079" evidence="2">
    <location>
        <begin position="27"/>
        <end position="326"/>
    </location>
</feature>
<keyword evidence="2" id="KW-0732">Signal</keyword>
<sequence>MRSGTRVLLAMGACCALLGAMPPVRAAEPFPSRQPIRLIVPFAPGGGADAAARVVAVPWAKALGQSIVVENRPGAGGTLGAGFVAQSRPDGYTLLFTTPGQQMTAPYLFKNLPYDPYKGLVSVGKMLEGANVLVVTKSLPVNSVRELIDYAKAHPGKLGFASSGVGSTSHLAGELFKQEAGVDIFHVPYRGTGLARNDIIGGQVPMTIDTLSVYLPQIQAGEVRALGVSTLQRNPAAPDIPAIADTLPGFEAAPINYVTAPAGTPPDVLAKLNSTLNQVLADPQVKKSIPPGTELDGSTPQEMDALVTSEQKKWKRLIDNAGIKPE</sequence>
<dbReference type="PIRSF" id="PIRSF017082">
    <property type="entry name" value="YflP"/>
    <property type="match status" value="1"/>
</dbReference>
<dbReference type="Gene3D" id="3.40.190.10">
    <property type="entry name" value="Periplasmic binding protein-like II"/>
    <property type="match status" value="1"/>
</dbReference>
<dbReference type="SUPFAM" id="SSF53850">
    <property type="entry name" value="Periplasmic binding protein-like II"/>
    <property type="match status" value="1"/>
</dbReference>
<evidence type="ECO:0000313" key="3">
    <source>
        <dbReference type="EMBL" id="SAI39856.1"/>
    </source>
</evidence>
<gene>
    <name evidence="3" type="ORF">SAMEA1982600_03128</name>
</gene>
<dbReference type="Gene3D" id="3.40.190.150">
    <property type="entry name" value="Bordetella uptake gene, domain 1"/>
    <property type="match status" value="1"/>
</dbReference>
<dbReference type="PANTHER" id="PTHR42928:SF5">
    <property type="entry name" value="BLR1237 PROTEIN"/>
    <property type="match status" value="1"/>
</dbReference>
<evidence type="ECO:0000313" key="4">
    <source>
        <dbReference type="Proteomes" id="UP000077037"/>
    </source>
</evidence>
<accession>A0A157Q2Q8</accession>
<protein>
    <submittedName>
        <fullName evidence="3">Lipoprotein</fullName>
    </submittedName>
</protein>
<proteinExistence type="inferred from homology"/>
<organism evidence="3 4">
    <name type="scientific">Bordetella ansorpii</name>
    <dbReference type="NCBI Taxonomy" id="288768"/>
    <lineage>
        <taxon>Bacteria</taxon>
        <taxon>Pseudomonadati</taxon>
        <taxon>Pseudomonadota</taxon>
        <taxon>Betaproteobacteria</taxon>
        <taxon>Burkholderiales</taxon>
        <taxon>Alcaligenaceae</taxon>
        <taxon>Bordetella</taxon>
    </lineage>
</organism>
<reference evidence="3 4" key="1">
    <citation type="submission" date="2016-03" db="EMBL/GenBank/DDBJ databases">
        <authorList>
            <consortium name="Pathogen Informatics"/>
        </authorList>
    </citation>
    <scope>NUCLEOTIDE SEQUENCE [LARGE SCALE GENOMIC DNA]</scope>
    <source>
        <strain evidence="3 4">NCTC13364</strain>
    </source>
</reference>
<dbReference type="AlphaFoldDB" id="A0A157Q2Q8"/>
<dbReference type="InterPro" id="IPR005064">
    <property type="entry name" value="BUG"/>
</dbReference>
<dbReference type="Proteomes" id="UP000077037">
    <property type="component" value="Unassembled WGS sequence"/>
</dbReference>
<keyword evidence="3" id="KW-0449">Lipoprotein</keyword>
<evidence type="ECO:0000256" key="1">
    <source>
        <dbReference type="ARBA" id="ARBA00006987"/>
    </source>
</evidence>
<evidence type="ECO:0000256" key="2">
    <source>
        <dbReference type="SAM" id="SignalP"/>
    </source>
</evidence>